<dbReference type="AlphaFoldDB" id="A0A915CAT1"/>
<evidence type="ECO:0000313" key="3">
    <source>
        <dbReference type="WBParaSite" id="PgR106_g022_t06"/>
    </source>
</evidence>
<keyword evidence="2" id="KW-1185">Reference proteome</keyword>
<sequence>MKRSRHHIHQKGYCQHSSMHLTQHPPRNLFGHTVFSMVVLPIPSR</sequence>
<protein>
    <submittedName>
        <fullName evidence="3">C3H1-type domain-containing protein</fullName>
    </submittedName>
</protein>
<proteinExistence type="predicted"/>
<evidence type="ECO:0000256" key="1">
    <source>
        <dbReference type="SAM" id="MobiDB-lite"/>
    </source>
</evidence>
<dbReference type="Proteomes" id="UP000887569">
    <property type="component" value="Unplaced"/>
</dbReference>
<feature type="region of interest" description="Disordered" evidence="1">
    <location>
        <begin position="1"/>
        <end position="20"/>
    </location>
</feature>
<organism evidence="2 3">
    <name type="scientific">Parascaris univalens</name>
    <name type="common">Nematode worm</name>
    <dbReference type="NCBI Taxonomy" id="6257"/>
    <lineage>
        <taxon>Eukaryota</taxon>
        <taxon>Metazoa</taxon>
        <taxon>Ecdysozoa</taxon>
        <taxon>Nematoda</taxon>
        <taxon>Chromadorea</taxon>
        <taxon>Rhabditida</taxon>
        <taxon>Spirurina</taxon>
        <taxon>Ascaridomorpha</taxon>
        <taxon>Ascaridoidea</taxon>
        <taxon>Ascarididae</taxon>
        <taxon>Parascaris</taxon>
    </lineage>
</organism>
<accession>A0A915CAT1</accession>
<feature type="compositionally biased region" description="Basic residues" evidence="1">
    <location>
        <begin position="1"/>
        <end position="10"/>
    </location>
</feature>
<dbReference type="WBParaSite" id="PgR106_g022_t06">
    <property type="protein sequence ID" value="PgR106_g022_t06"/>
    <property type="gene ID" value="PgR106_g022"/>
</dbReference>
<name>A0A915CAT1_PARUN</name>
<reference evidence="3" key="1">
    <citation type="submission" date="2022-11" db="UniProtKB">
        <authorList>
            <consortium name="WormBaseParasite"/>
        </authorList>
    </citation>
    <scope>IDENTIFICATION</scope>
</reference>
<evidence type="ECO:0000313" key="2">
    <source>
        <dbReference type="Proteomes" id="UP000887569"/>
    </source>
</evidence>